<feature type="transmembrane region" description="Helical" evidence="1">
    <location>
        <begin position="107"/>
        <end position="129"/>
    </location>
</feature>
<feature type="transmembrane region" description="Helical" evidence="1">
    <location>
        <begin position="27"/>
        <end position="49"/>
    </location>
</feature>
<evidence type="ECO:0000256" key="1">
    <source>
        <dbReference type="SAM" id="Phobius"/>
    </source>
</evidence>
<organism evidence="2 3">
    <name type="scientific">Sphingobium yanoikuyae</name>
    <name type="common">Sphingomonas yanoikuyae</name>
    <dbReference type="NCBI Taxonomy" id="13690"/>
    <lineage>
        <taxon>Bacteria</taxon>
        <taxon>Pseudomonadati</taxon>
        <taxon>Pseudomonadota</taxon>
        <taxon>Alphaproteobacteria</taxon>
        <taxon>Sphingomonadales</taxon>
        <taxon>Sphingomonadaceae</taxon>
        <taxon>Sphingobium</taxon>
    </lineage>
</organism>
<dbReference type="EMBL" id="CP060122">
    <property type="protein sequence ID" value="QNG46725.1"/>
    <property type="molecule type" value="Genomic_DNA"/>
</dbReference>
<sequence length="515" mass="57096">MASLASAPSGFANRWRDAIGAYPDRCYWIVAVLLYGMVAIYAAHGHFLYQTSRDLWQHLAAVDALIENPWNPKNPFLPGQEGSRHFHPYWVGMAMLARLMGWNGWQAIAAGGFVTATLLVVGIRAFALSFFRDRWAPMALMMAMALGWSFPISHTGFHSIETLIEGLAYPAVLLIALSLLLWALVIQALARPAAALIVTPLTALMFATHQLGAGIGFMVAGAFILLWPHSCWRNRLTVILAMTVGLGLAALWPYHNPFVAMVKTGNATWTGGINFYAPTRLFLILFPSSLGLIGLWQPECRRRAWPIMASIAGFGLLFATGAYGVLVATRFAPPLVLMLQIGLAGLILMLARRWSAMSDAKQLGWFTFASLCIAWHLMVTISYLMIETGDNAKRGNAYAQAQRLTADIPDQQPVAAWDVVAWPVVATGQRVMSVPWPEPMITDLAVRQKDLEALFRPELTRSQRLVITRKWGVKTLIVDSDGPLRREMPKNLLATLRRQSVRMRTAGPLFRFDLE</sequence>
<protein>
    <submittedName>
        <fullName evidence="2">Uncharacterized protein</fullName>
    </submittedName>
</protein>
<dbReference type="Proteomes" id="UP000515377">
    <property type="component" value="Chromosome"/>
</dbReference>
<dbReference type="AlphaFoldDB" id="A0A9X7UHB4"/>
<proteinExistence type="predicted"/>
<feature type="transmembrane region" description="Helical" evidence="1">
    <location>
        <begin position="363"/>
        <end position="386"/>
    </location>
</feature>
<accession>A0A9X7UHB4</accession>
<dbReference type="RefSeq" id="WP_010337642.1">
    <property type="nucleotide sequence ID" value="NZ_JBCNKW010000001.1"/>
</dbReference>
<gene>
    <name evidence="2" type="ORF">H3V42_03450</name>
</gene>
<feature type="transmembrane region" description="Helical" evidence="1">
    <location>
        <begin position="236"/>
        <end position="255"/>
    </location>
</feature>
<feature type="transmembrane region" description="Helical" evidence="1">
    <location>
        <begin position="331"/>
        <end position="351"/>
    </location>
</feature>
<evidence type="ECO:0000313" key="2">
    <source>
        <dbReference type="EMBL" id="QNG46725.1"/>
    </source>
</evidence>
<feature type="transmembrane region" description="Helical" evidence="1">
    <location>
        <begin position="167"/>
        <end position="190"/>
    </location>
</feature>
<feature type="transmembrane region" description="Helical" evidence="1">
    <location>
        <begin position="307"/>
        <end position="325"/>
    </location>
</feature>
<feature type="transmembrane region" description="Helical" evidence="1">
    <location>
        <begin position="135"/>
        <end position="155"/>
    </location>
</feature>
<keyword evidence="1" id="KW-0812">Transmembrane</keyword>
<evidence type="ECO:0000313" key="3">
    <source>
        <dbReference type="Proteomes" id="UP000515377"/>
    </source>
</evidence>
<reference evidence="2 3" key="1">
    <citation type="submission" date="2020-07" db="EMBL/GenBank/DDBJ databases">
        <title>Whole genome sequence of Sphingobium yanoikuyae A3.</title>
        <authorList>
            <person name="Han S.-S."/>
        </authorList>
    </citation>
    <scope>NUCLEOTIDE SEQUENCE [LARGE SCALE GENOMIC DNA]</scope>
    <source>
        <strain evidence="2 3">A3</strain>
    </source>
</reference>
<keyword evidence="1" id="KW-1133">Transmembrane helix</keyword>
<name>A0A9X7UHB4_SPHYA</name>
<keyword evidence="1" id="KW-0472">Membrane</keyword>
<feature type="transmembrane region" description="Helical" evidence="1">
    <location>
        <begin position="202"/>
        <end position="227"/>
    </location>
</feature>
<feature type="transmembrane region" description="Helical" evidence="1">
    <location>
        <begin position="275"/>
        <end position="295"/>
    </location>
</feature>